<protein>
    <submittedName>
        <fullName evidence="1">Uncharacterized protein</fullName>
    </submittedName>
</protein>
<evidence type="ECO:0000313" key="2">
    <source>
        <dbReference type="Proteomes" id="UP000798662"/>
    </source>
</evidence>
<dbReference type="Proteomes" id="UP000798662">
    <property type="component" value="Chromosome 2"/>
</dbReference>
<name>A0ACC3BYT1_PYRYE</name>
<evidence type="ECO:0000313" key="1">
    <source>
        <dbReference type="EMBL" id="KAK1862753.1"/>
    </source>
</evidence>
<sequence length="335" mass="36046">MEKFEGLSKKYAEEGWLIPEADLTFGRVLGRGASGTTYMGSLRGEDVAIKAYSVSILRNDAVSVKNEMDIMARVKHENIVAFRGLCLSMDPPAAALVTVFATGGELGDALYKKHSIRKGGDAARYKVAIGLARGLRFLHANGLIHRDIKPANVLLDANGEPLLTDFGFSRMVDVSGDMTGETGSYLYMAPEVVRHTTYSAKADTFSYAVLVNEIFSDERPYGHLLPMHAAIGVVKKGLRPSQKRIHNPQLRALLAACWDVSPDKRPDWDTIISTLEGLRDAGAAPDGKARRIGVRASGRLQSLGSGNSSSSSSSSGVSRLLRKLAVSGPADSKRA</sequence>
<gene>
    <name evidence="1" type="ORF">I4F81_005320</name>
</gene>
<organism evidence="1 2">
    <name type="scientific">Pyropia yezoensis</name>
    <name type="common">Susabi-nori</name>
    <name type="synonym">Porphyra yezoensis</name>
    <dbReference type="NCBI Taxonomy" id="2788"/>
    <lineage>
        <taxon>Eukaryota</taxon>
        <taxon>Rhodophyta</taxon>
        <taxon>Bangiophyceae</taxon>
        <taxon>Bangiales</taxon>
        <taxon>Bangiaceae</taxon>
        <taxon>Pyropia</taxon>
    </lineage>
</organism>
<dbReference type="EMBL" id="CM020619">
    <property type="protein sequence ID" value="KAK1862753.1"/>
    <property type="molecule type" value="Genomic_DNA"/>
</dbReference>
<accession>A0ACC3BYT1</accession>
<reference evidence="1" key="1">
    <citation type="submission" date="2019-11" db="EMBL/GenBank/DDBJ databases">
        <title>Nori genome reveals adaptations in red seaweeds to the harsh intertidal environment.</title>
        <authorList>
            <person name="Wang D."/>
            <person name="Mao Y."/>
        </authorList>
    </citation>
    <scope>NUCLEOTIDE SEQUENCE</scope>
    <source>
        <tissue evidence="1">Gametophyte</tissue>
    </source>
</reference>
<keyword evidence="2" id="KW-1185">Reference proteome</keyword>
<proteinExistence type="predicted"/>
<comment type="caution">
    <text evidence="1">The sequence shown here is derived from an EMBL/GenBank/DDBJ whole genome shotgun (WGS) entry which is preliminary data.</text>
</comment>